<name>A0A858RKD0_9BACT</name>
<sequence>MAKPIPCGFNSRVTDDLRAKFDRGLALFDLDGTLIAWDTQMLFCDHVLKREGWRRAYLLFFSAFLPAAKVLGDEGMKRIFLCYLWRVDRQKLEEWVREFVANFFPGRCYPELLEKLKAHQEAGHLTVLASASPEFYVVEVARVLGFDIALGTPVESGDVMPLLPELTNHKSGEKVRRLSEILGSPIEGAWPSSHGYSDSTADLPMLECCMENTLVNPSSRLTAIGESRGWEIVRPAKPWKGRGGHVVEVLRRIAGL</sequence>
<keyword evidence="3" id="KW-0460">Magnesium</keyword>
<dbReference type="EMBL" id="CP051774">
    <property type="protein sequence ID" value="QJE97312.1"/>
    <property type="molecule type" value="Genomic_DNA"/>
</dbReference>
<gene>
    <name evidence="4" type="ORF">HHL09_16460</name>
</gene>
<dbReference type="AlphaFoldDB" id="A0A858RKD0"/>
<dbReference type="InterPro" id="IPR006385">
    <property type="entry name" value="HAD_hydro_SerB1"/>
</dbReference>
<evidence type="ECO:0000256" key="3">
    <source>
        <dbReference type="ARBA" id="ARBA00022842"/>
    </source>
</evidence>
<dbReference type="InterPro" id="IPR036412">
    <property type="entry name" value="HAD-like_sf"/>
</dbReference>
<dbReference type="PANTHER" id="PTHR43344:SF13">
    <property type="entry name" value="PHOSPHATASE RV3661-RELATED"/>
    <property type="match status" value="1"/>
</dbReference>
<dbReference type="Gene3D" id="1.20.1440.100">
    <property type="entry name" value="SG protein - dephosphorylation function"/>
    <property type="match status" value="1"/>
</dbReference>
<keyword evidence="1" id="KW-0479">Metal-binding</keyword>
<keyword evidence="5" id="KW-1185">Reference proteome</keyword>
<keyword evidence="2 4" id="KW-0378">Hydrolase</keyword>
<dbReference type="GO" id="GO:0016787">
    <property type="term" value="F:hydrolase activity"/>
    <property type="evidence" value="ECO:0007669"/>
    <property type="project" value="UniProtKB-KW"/>
</dbReference>
<evidence type="ECO:0000313" key="5">
    <source>
        <dbReference type="Proteomes" id="UP000501812"/>
    </source>
</evidence>
<dbReference type="PANTHER" id="PTHR43344">
    <property type="entry name" value="PHOSPHOSERINE PHOSPHATASE"/>
    <property type="match status" value="1"/>
</dbReference>
<dbReference type="NCBIfam" id="TIGR01490">
    <property type="entry name" value="HAD-SF-IB-hyp1"/>
    <property type="match status" value="1"/>
</dbReference>
<dbReference type="Proteomes" id="UP000501812">
    <property type="component" value="Chromosome"/>
</dbReference>
<organism evidence="4 5">
    <name type="scientific">Luteolibacter luteus</name>
    <dbReference type="NCBI Taxonomy" id="2728835"/>
    <lineage>
        <taxon>Bacteria</taxon>
        <taxon>Pseudomonadati</taxon>
        <taxon>Verrucomicrobiota</taxon>
        <taxon>Verrucomicrobiia</taxon>
        <taxon>Verrucomicrobiales</taxon>
        <taxon>Verrucomicrobiaceae</taxon>
        <taxon>Luteolibacter</taxon>
    </lineage>
</organism>
<dbReference type="RefSeq" id="WP_169455712.1">
    <property type="nucleotide sequence ID" value="NZ_CP051774.1"/>
</dbReference>
<dbReference type="Gene3D" id="3.40.50.1000">
    <property type="entry name" value="HAD superfamily/HAD-like"/>
    <property type="match status" value="1"/>
</dbReference>
<dbReference type="InterPro" id="IPR050582">
    <property type="entry name" value="HAD-like_SerB"/>
</dbReference>
<dbReference type="InterPro" id="IPR023214">
    <property type="entry name" value="HAD_sf"/>
</dbReference>
<evidence type="ECO:0000256" key="1">
    <source>
        <dbReference type="ARBA" id="ARBA00022723"/>
    </source>
</evidence>
<proteinExistence type="predicted"/>
<dbReference type="KEGG" id="luo:HHL09_16460"/>
<reference evidence="4 5" key="1">
    <citation type="submission" date="2020-04" db="EMBL/GenBank/DDBJ databases">
        <title>Luteolibacter sp. G-1-1-1 isolated from soil.</title>
        <authorList>
            <person name="Dahal R.H."/>
        </authorList>
    </citation>
    <scope>NUCLEOTIDE SEQUENCE [LARGE SCALE GENOMIC DNA]</scope>
    <source>
        <strain evidence="4 5">G-1-1-1</strain>
    </source>
</reference>
<dbReference type="SUPFAM" id="SSF56784">
    <property type="entry name" value="HAD-like"/>
    <property type="match status" value="1"/>
</dbReference>
<protein>
    <submittedName>
        <fullName evidence="4">HAD-IB family hydrolase</fullName>
    </submittedName>
</protein>
<dbReference type="NCBIfam" id="TIGR01488">
    <property type="entry name" value="HAD-SF-IB"/>
    <property type="match status" value="1"/>
</dbReference>
<accession>A0A858RKD0</accession>
<dbReference type="Pfam" id="PF12710">
    <property type="entry name" value="HAD"/>
    <property type="match status" value="1"/>
</dbReference>
<dbReference type="GO" id="GO:0046872">
    <property type="term" value="F:metal ion binding"/>
    <property type="evidence" value="ECO:0007669"/>
    <property type="project" value="UniProtKB-KW"/>
</dbReference>
<evidence type="ECO:0000313" key="4">
    <source>
        <dbReference type="EMBL" id="QJE97312.1"/>
    </source>
</evidence>
<evidence type="ECO:0000256" key="2">
    <source>
        <dbReference type="ARBA" id="ARBA00022801"/>
    </source>
</evidence>